<dbReference type="Proteomes" id="UP000006036">
    <property type="component" value="Chromosome 1"/>
</dbReference>
<dbReference type="Gene3D" id="3.30.160.390">
    <property type="entry name" value="Integrase, DNA-binding domain"/>
    <property type="match status" value="1"/>
</dbReference>
<evidence type="ECO:0000259" key="6">
    <source>
        <dbReference type="PROSITE" id="PS51898"/>
    </source>
</evidence>
<reference evidence="8" key="3">
    <citation type="submission" date="2012-07" db="EMBL/GenBank/DDBJ databases">
        <authorList>
            <person name="Akiyama T."/>
            <person name="Takeshita N."/>
            <person name="Ohmagari N."/>
            <person name="Kirikae T."/>
        </authorList>
    </citation>
    <scope>NUCLEOTIDE SEQUENCE</scope>
    <source>
        <strain evidence="8">ATCC BAA-847</strain>
    </source>
</reference>
<dbReference type="InterPro" id="IPR002104">
    <property type="entry name" value="Integrase_catalytic"/>
</dbReference>
<keyword evidence="4" id="KW-0233">DNA recombination</keyword>
<gene>
    <name evidence="8" type="ORF">HCBAA847_1404</name>
    <name evidence="9" type="ORF">HCCG_02079</name>
</gene>
<evidence type="ECO:0000313" key="11">
    <source>
        <dbReference type="Proteomes" id="UP000006036"/>
    </source>
</evidence>
<proteinExistence type="inferred from homology"/>
<dbReference type="GO" id="GO:0003677">
    <property type="term" value="F:DNA binding"/>
    <property type="evidence" value="ECO:0007669"/>
    <property type="project" value="UniProtKB-UniRule"/>
</dbReference>
<keyword evidence="2" id="KW-0229">DNA integration</keyword>
<dbReference type="CDD" id="cd00801">
    <property type="entry name" value="INT_P4_C"/>
    <property type="match status" value="1"/>
</dbReference>
<evidence type="ECO:0000256" key="5">
    <source>
        <dbReference type="PROSITE-ProRule" id="PRU01248"/>
    </source>
</evidence>
<dbReference type="PANTHER" id="PTHR30629:SF2">
    <property type="entry name" value="PROPHAGE INTEGRASE INTS-RELATED"/>
    <property type="match status" value="1"/>
</dbReference>
<dbReference type="AlphaFoldDB" id="A0AAI8MN22"/>
<feature type="domain" description="Tyr recombinase" evidence="6">
    <location>
        <begin position="174"/>
        <end position="367"/>
    </location>
</feature>
<reference evidence="9" key="1">
    <citation type="submission" date="2008-08" db="EMBL/GenBank/DDBJ databases">
        <title>Annotation of Helicobacter cinaedi strain CCUG 18818.</title>
        <authorList>
            <consortium name="The Broad Institute Genome Sequencing Platform"/>
            <person name="Fox J.G."/>
            <person name="Shen Z."/>
            <person name="Charoenlap N."/>
            <person name="Schauer D.B."/>
            <person name="Ward D."/>
            <person name="Mehta T."/>
            <person name="Young S."/>
            <person name="Jaffe D."/>
            <person name="Gnerre S."/>
            <person name="Berlin A."/>
            <person name="Heiman D."/>
            <person name="Hepburn T."/>
            <person name="Shea T."/>
            <person name="Sykes S."/>
            <person name="Alvarado L."/>
            <person name="Kodira C."/>
            <person name="Borodovsky M."/>
            <person name="Lander E."/>
            <person name="Galagan J."/>
            <person name="Nusbaum C."/>
            <person name="Birren B."/>
        </authorList>
    </citation>
    <scope>NUCLEOTIDE SEQUENCE</scope>
    <source>
        <strain evidence="9">CCUG 18818</strain>
    </source>
</reference>
<evidence type="ECO:0000256" key="4">
    <source>
        <dbReference type="ARBA" id="ARBA00023172"/>
    </source>
</evidence>
<evidence type="ECO:0000256" key="3">
    <source>
        <dbReference type="ARBA" id="ARBA00023125"/>
    </source>
</evidence>
<dbReference type="InterPro" id="IPR010998">
    <property type="entry name" value="Integrase_recombinase_N"/>
</dbReference>
<reference evidence="8 11" key="2">
    <citation type="journal article" date="2012" name="J. Bacteriol.">
        <title>Complete Genome Sequence of Helicobacter cinaedi Type Strain ATCC BAA-847.</title>
        <authorList>
            <person name="Miyoshi-Akiyama T."/>
            <person name="Takeshita N."/>
            <person name="Ohmagari N."/>
            <person name="Kirikae T."/>
        </authorList>
    </citation>
    <scope>NUCLEOTIDE SEQUENCE [LARGE SCALE GENOMIC DNA]</scope>
    <source>
        <strain evidence="8 11">ATCC BAA-847</strain>
    </source>
</reference>
<reference evidence="10" key="4">
    <citation type="journal article" date="2014" name="Genome Announc.">
        <title>Draft genome sequences of six enterohepatic helicobacter species isolated from humans and one from rhesus macaques.</title>
        <authorList>
            <person name="Shen Z."/>
            <person name="Sheh A."/>
            <person name="Young S.K."/>
            <person name="Abouelliel A."/>
            <person name="Ward D.V."/>
            <person name="Earl A.M."/>
            <person name="Fox J.G."/>
        </authorList>
    </citation>
    <scope>NUCLEOTIDE SEQUENCE [LARGE SCALE GENOMIC DNA]</scope>
    <source>
        <strain evidence="10">CCUG 18818</strain>
    </source>
</reference>
<evidence type="ECO:0000259" key="7">
    <source>
        <dbReference type="PROSITE" id="PS51900"/>
    </source>
</evidence>
<dbReference type="Gene3D" id="1.10.443.10">
    <property type="entry name" value="Intergrase catalytic core"/>
    <property type="match status" value="1"/>
</dbReference>
<evidence type="ECO:0000256" key="2">
    <source>
        <dbReference type="ARBA" id="ARBA00022908"/>
    </source>
</evidence>
<dbReference type="InterPro" id="IPR050808">
    <property type="entry name" value="Phage_Integrase"/>
</dbReference>
<sequence>MRYSFGDKRKLITIGQYPSVSLEQTRENAIGYKKLILAEADPQENKKLDKAAKIKMKEGQLHLVVEAWLKFKEKQVTYSTLKRDRRMMEQHLLPNFSKYESDRKIVSSTHIEDIAHSDITHIIAKIQDYRVELARRLFAHCLSIWQFALGRGYTETNYLFKIDTKQLLLPKVTNHYEKITDEATLGELLRAIDGYIHSSIIRSALKFVSIIPLRAENLATLKWSYIDFEKKILTIPRSEMKVKKKSFPDFSLPLPTQAIEILKEIKKNTGWGVWIFHGHNKIHKPMVSESANKALRSMGFADAKRGRKQTLHSFRGTFRSLCDTHQDKHNASFEIKEAVLDHRIGNNVTQAYLHKAYYVEQMRPLLQWWADYLDELKEC</sequence>
<dbReference type="PROSITE" id="PS51900">
    <property type="entry name" value="CB"/>
    <property type="match status" value="1"/>
</dbReference>
<dbReference type="InterPro" id="IPR011010">
    <property type="entry name" value="DNA_brk_join_enz"/>
</dbReference>
<dbReference type="Pfam" id="PF13356">
    <property type="entry name" value="Arm-DNA-bind_3"/>
    <property type="match status" value="1"/>
</dbReference>
<dbReference type="PANTHER" id="PTHR30629">
    <property type="entry name" value="PROPHAGE INTEGRASE"/>
    <property type="match status" value="1"/>
</dbReference>
<accession>A0AAI8MN22</accession>
<dbReference type="KEGG" id="hcb:HCBAA847_1404"/>
<dbReference type="Gene3D" id="1.10.150.130">
    <property type="match status" value="1"/>
</dbReference>
<keyword evidence="10" id="KW-1185">Reference proteome</keyword>
<name>A0AAI8MN22_9HELI</name>
<dbReference type="PROSITE" id="PS51898">
    <property type="entry name" value="TYR_RECOMBINASE"/>
    <property type="match status" value="1"/>
</dbReference>
<dbReference type="InterPro" id="IPR013762">
    <property type="entry name" value="Integrase-like_cat_sf"/>
</dbReference>
<feature type="domain" description="Core-binding (CB)" evidence="7">
    <location>
        <begin position="59"/>
        <end position="149"/>
    </location>
</feature>
<dbReference type="InterPro" id="IPR025166">
    <property type="entry name" value="Integrase_DNA_bind_dom"/>
</dbReference>
<organism evidence="8 11">
    <name type="scientific">Helicobacter cinaedi CCUG 18818 = ATCC BAA-847</name>
    <dbReference type="NCBI Taxonomy" id="537971"/>
    <lineage>
        <taxon>Bacteria</taxon>
        <taxon>Pseudomonadati</taxon>
        <taxon>Campylobacterota</taxon>
        <taxon>Epsilonproteobacteria</taxon>
        <taxon>Campylobacterales</taxon>
        <taxon>Helicobacteraceae</taxon>
        <taxon>Helicobacter</taxon>
    </lineage>
</organism>
<dbReference type="Pfam" id="PF00589">
    <property type="entry name" value="Phage_integrase"/>
    <property type="match status" value="1"/>
</dbReference>
<protein>
    <submittedName>
        <fullName evidence="8 9">Phage integrase</fullName>
    </submittedName>
</protein>
<dbReference type="EMBL" id="AP012492">
    <property type="protein sequence ID" value="BAM32634.1"/>
    <property type="molecule type" value="Genomic_DNA"/>
</dbReference>
<keyword evidence="3 5" id="KW-0238">DNA-binding</keyword>
<dbReference type="InterPro" id="IPR038488">
    <property type="entry name" value="Integrase_DNA-bd_sf"/>
</dbReference>
<comment type="similarity">
    <text evidence="1">Belongs to the 'phage' integrase family.</text>
</comment>
<dbReference type="GO" id="GO:0015074">
    <property type="term" value="P:DNA integration"/>
    <property type="evidence" value="ECO:0007669"/>
    <property type="project" value="UniProtKB-KW"/>
</dbReference>
<dbReference type="SUPFAM" id="SSF56349">
    <property type="entry name" value="DNA breaking-rejoining enzymes"/>
    <property type="match status" value="1"/>
</dbReference>
<evidence type="ECO:0000256" key="1">
    <source>
        <dbReference type="ARBA" id="ARBA00008857"/>
    </source>
</evidence>
<dbReference type="Proteomes" id="UP000005755">
    <property type="component" value="Unassembled WGS sequence"/>
</dbReference>
<evidence type="ECO:0000313" key="10">
    <source>
        <dbReference type="Proteomes" id="UP000005755"/>
    </source>
</evidence>
<dbReference type="EMBL" id="DS990394">
    <property type="protein sequence ID" value="EFR47531.1"/>
    <property type="molecule type" value="Genomic_DNA"/>
</dbReference>
<evidence type="ECO:0000313" key="9">
    <source>
        <dbReference type="EMBL" id="EFR47531.1"/>
    </source>
</evidence>
<dbReference type="InterPro" id="IPR044068">
    <property type="entry name" value="CB"/>
</dbReference>
<evidence type="ECO:0000313" key="8">
    <source>
        <dbReference type="EMBL" id="BAM32634.1"/>
    </source>
</evidence>
<dbReference type="GO" id="GO:0006310">
    <property type="term" value="P:DNA recombination"/>
    <property type="evidence" value="ECO:0007669"/>
    <property type="project" value="UniProtKB-KW"/>
</dbReference>